<accession>A0A0A9C1D8</accession>
<organism evidence="1">
    <name type="scientific">Arundo donax</name>
    <name type="common">Giant reed</name>
    <name type="synonym">Donax arundinaceus</name>
    <dbReference type="NCBI Taxonomy" id="35708"/>
    <lineage>
        <taxon>Eukaryota</taxon>
        <taxon>Viridiplantae</taxon>
        <taxon>Streptophyta</taxon>
        <taxon>Embryophyta</taxon>
        <taxon>Tracheophyta</taxon>
        <taxon>Spermatophyta</taxon>
        <taxon>Magnoliopsida</taxon>
        <taxon>Liliopsida</taxon>
        <taxon>Poales</taxon>
        <taxon>Poaceae</taxon>
        <taxon>PACMAD clade</taxon>
        <taxon>Arundinoideae</taxon>
        <taxon>Arundineae</taxon>
        <taxon>Arundo</taxon>
    </lineage>
</organism>
<dbReference type="AlphaFoldDB" id="A0A0A9C1D8"/>
<protein>
    <submittedName>
        <fullName evidence="1">Uncharacterized protein</fullName>
    </submittedName>
</protein>
<evidence type="ECO:0000313" key="1">
    <source>
        <dbReference type="EMBL" id="JAD67195.1"/>
    </source>
</evidence>
<name>A0A0A9C1D8_ARUDO</name>
<reference evidence="1" key="1">
    <citation type="submission" date="2014-09" db="EMBL/GenBank/DDBJ databases">
        <authorList>
            <person name="Magalhaes I.L.F."/>
            <person name="Oliveira U."/>
            <person name="Santos F.R."/>
            <person name="Vidigal T.H.D.A."/>
            <person name="Brescovit A.D."/>
            <person name="Santos A.J."/>
        </authorList>
    </citation>
    <scope>NUCLEOTIDE SEQUENCE</scope>
    <source>
        <tissue evidence="1">Shoot tissue taken approximately 20 cm above the soil surface</tissue>
    </source>
</reference>
<proteinExistence type="predicted"/>
<dbReference type="EMBL" id="GBRH01230700">
    <property type="protein sequence ID" value="JAD67195.1"/>
    <property type="molecule type" value="Transcribed_RNA"/>
</dbReference>
<sequence length="42" mass="4773">MIILVVCLYNTNTAGSHVCLLKFDLQLICMFILILNECKSKL</sequence>
<reference evidence="1" key="2">
    <citation type="journal article" date="2015" name="Data Brief">
        <title>Shoot transcriptome of the giant reed, Arundo donax.</title>
        <authorList>
            <person name="Barrero R.A."/>
            <person name="Guerrero F.D."/>
            <person name="Moolhuijzen P."/>
            <person name="Goolsby J.A."/>
            <person name="Tidwell J."/>
            <person name="Bellgard S.E."/>
            <person name="Bellgard M.I."/>
        </authorList>
    </citation>
    <scope>NUCLEOTIDE SEQUENCE</scope>
    <source>
        <tissue evidence="1">Shoot tissue taken approximately 20 cm above the soil surface</tissue>
    </source>
</reference>